<organism evidence="1 2">
    <name type="scientific">Trichoderma harzianum CBS 226.95</name>
    <dbReference type="NCBI Taxonomy" id="983964"/>
    <lineage>
        <taxon>Eukaryota</taxon>
        <taxon>Fungi</taxon>
        <taxon>Dikarya</taxon>
        <taxon>Ascomycota</taxon>
        <taxon>Pezizomycotina</taxon>
        <taxon>Sordariomycetes</taxon>
        <taxon>Hypocreomycetidae</taxon>
        <taxon>Hypocreales</taxon>
        <taxon>Hypocreaceae</taxon>
        <taxon>Trichoderma</taxon>
    </lineage>
</organism>
<accession>A0A2T4AR23</accession>
<proteinExistence type="predicted"/>
<dbReference type="RefSeq" id="XP_024779203.1">
    <property type="nucleotide sequence ID" value="XM_024914186.1"/>
</dbReference>
<keyword evidence="2" id="KW-1185">Reference proteome</keyword>
<reference evidence="1 2" key="1">
    <citation type="submission" date="2016-07" db="EMBL/GenBank/DDBJ databases">
        <title>Multiple horizontal gene transfer events from other fungi enriched the ability of initially mycotrophic Trichoderma (Ascomycota) to feed on dead plant biomass.</title>
        <authorList>
            <consortium name="DOE Joint Genome Institute"/>
            <person name="Aerts A."/>
            <person name="Atanasova L."/>
            <person name="Chenthamara K."/>
            <person name="Zhang J."/>
            <person name="Grujic M."/>
            <person name="Henrissat B."/>
            <person name="Kuo A."/>
            <person name="Salamov A."/>
            <person name="Lipzen A."/>
            <person name="Labutti K."/>
            <person name="Barry K."/>
            <person name="Miao Y."/>
            <person name="Rahimi M.J."/>
            <person name="Shen Q."/>
            <person name="Grigoriev I.V."/>
            <person name="Kubicek C.P."/>
            <person name="Druzhinina I.S."/>
        </authorList>
    </citation>
    <scope>NUCLEOTIDE SEQUENCE [LARGE SCALE GENOMIC DNA]</scope>
    <source>
        <strain evidence="1 2">CBS 226.95</strain>
    </source>
</reference>
<dbReference type="EMBL" id="KZ679676">
    <property type="protein sequence ID" value="PTB59526.1"/>
    <property type="molecule type" value="Genomic_DNA"/>
</dbReference>
<evidence type="ECO:0000313" key="2">
    <source>
        <dbReference type="Proteomes" id="UP000241690"/>
    </source>
</evidence>
<evidence type="ECO:0000313" key="1">
    <source>
        <dbReference type="EMBL" id="PTB59526.1"/>
    </source>
</evidence>
<dbReference type="AlphaFoldDB" id="A0A2T4AR23"/>
<protein>
    <submittedName>
        <fullName evidence="1">Uncharacterized protein</fullName>
    </submittedName>
</protein>
<sequence>MPLRVSRAELVPCRCRLCKVQAIARMLFIGVQRLASNRVEPPPGSRTPPGSPCCTGAIWCTAAGLMGSMDPWMRAAGRTNESRERKKSAFGPLQPRHSAVGCVHACEYGRARMPSLSLSLVPFLFLPVQEARPPVFQAQTTRGGLPGLPMPPAAVIGRRRGPLQHQCVRAFWGGVLEGGNAGWQLDRA</sequence>
<dbReference type="Proteomes" id="UP000241690">
    <property type="component" value="Unassembled WGS sequence"/>
</dbReference>
<name>A0A2T4AR23_TRIHA</name>
<dbReference type="GeneID" id="36622751"/>
<gene>
    <name evidence="1" type="ORF">M431DRAFT_305728</name>
</gene>